<sequence>MGMLGNSTRGLAPLQKWLLYRTCVIPIATYSHRLWFYRRPAIRLSWTSSTRCSVRLPYGSRVRFVPPP</sequence>
<protein>
    <submittedName>
        <fullName evidence="1">Uncharacterized protein</fullName>
    </submittedName>
</protein>
<dbReference type="OrthoDB" id="3258143at2759"/>
<gene>
    <name evidence="1" type="ORF">CVT24_006873</name>
</gene>
<organism evidence="1 2">
    <name type="scientific">Panaeolus cyanescens</name>
    <dbReference type="NCBI Taxonomy" id="181874"/>
    <lineage>
        <taxon>Eukaryota</taxon>
        <taxon>Fungi</taxon>
        <taxon>Dikarya</taxon>
        <taxon>Basidiomycota</taxon>
        <taxon>Agaricomycotina</taxon>
        <taxon>Agaricomycetes</taxon>
        <taxon>Agaricomycetidae</taxon>
        <taxon>Agaricales</taxon>
        <taxon>Agaricineae</taxon>
        <taxon>Galeropsidaceae</taxon>
        <taxon>Panaeolus</taxon>
    </lineage>
</organism>
<comment type="caution">
    <text evidence="1">The sequence shown here is derived from an EMBL/GenBank/DDBJ whole genome shotgun (WGS) entry which is preliminary data.</text>
</comment>
<reference evidence="1 2" key="1">
    <citation type="journal article" date="2018" name="Evol. Lett.">
        <title>Horizontal gene cluster transfer increased hallucinogenic mushroom diversity.</title>
        <authorList>
            <person name="Reynolds H.T."/>
            <person name="Vijayakumar V."/>
            <person name="Gluck-Thaler E."/>
            <person name="Korotkin H.B."/>
            <person name="Matheny P.B."/>
            <person name="Slot J.C."/>
        </authorList>
    </citation>
    <scope>NUCLEOTIDE SEQUENCE [LARGE SCALE GENOMIC DNA]</scope>
    <source>
        <strain evidence="1 2">2629</strain>
    </source>
</reference>
<proteinExistence type="predicted"/>
<dbReference type="EMBL" id="NHTK01000438">
    <property type="protein sequence ID" value="PPR07517.1"/>
    <property type="molecule type" value="Genomic_DNA"/>
</dbReference>
<name>A0A409YWZ0_9AGAR</name>
<dbReference type="Proteomes" id="UP000284842">
    <property type="component" value="Unassembled WGS sequence"/>
</dbReference>
<keyword evidence="2" id="KW-1185">Reference proteome</keyword>
<dbReference type="InParanoid" id="A0A409YWZ0"/>
<dbReference type="AlphaFoldDB" id="A0A409YWZ0"/>
<evidence type="ECO:0000313" key="1">
    <source>
        <dbReference type="EMBL" id="PPR07517.1"/>
    </source>
</evidence>
<accession>A0A409YWZ0</accession>
<evidence type="ECO:0000313" key="2">
    <source>
        <dbReference type="Proteomes" id="UP000284842"/>
    </source>
</evidence>